<dbReference type="CDD" id="cd20365">
    <property type="entry name" value="BRcat_RBR_FBXO43"/>
    <property type="match status" value="1"/>
</dbReference>
<dbReference type="PROSITE" id="PS51872">
    <property type="entry name" value="ZF_ZBR"/>
    <property type="match status" value="1"/>
</dbReference>
<dbReference type="Gene3D" id="2.20.25.20">
    <property type="match status" value="1"/>
</dbReference>
<dbReference type="FunFam" id="2.20.25.20:FF:000006">
    <property type="entry name" value="F-box only protein 5"/>
    <property type="match status" value="1"/>
</dbReference>
<dbReference type="GO" id="GO:0045835">
    <property type="term" value="P:negative regulation of meiotic nuclear division"/>
    <property type="evidence" value="ECO:0007669"/>
    <property type="project" value="InterPro"/>
</dbReference>
<keyword evidence="4 10" id="KW-0863">Zinc-finger</keyword>
<evidence type="ECO:0000256" key="2">
    <source>
        <dbReference type="ARBA" id="ARBA00022553"/>
    </source>
</evidence>
<gene>
    <name evidence="12" type="ORF">JRQ81_010531</name>
</gene>
<evidence type="ECO:0000256" key="9">
    <source>
        <dbReference type="ARBA" id="ARBA00068913"/>
    </source>
</evidence>
<dbReference type="InterPro" id="IPR047147">
    <property type="entry name" value="FBX5_43"/>
</dbReference>
<dbReference type="GO" id="GO:0008270">
    <property type="term" value="F:zinc ion binding"/>
    <property type="evidence" value="ECO:0007669"/>
    <property type="project" value="UniProtKB-KW"/>
</dbReference>
<dbReference type="Proteomes" id="UP001142489">
    <property type="component" value="Unassembled WGS sequence"/>
</dbReference>
<evidence type="ECO:0000256" key="10">
    <source>
        <dbReference type="PROSITE-ProRule" id="PRU01220"/>
    </source>
</evidence>
<evidence type="ECO:0000259" key="11">
    <source>
        <dbReference type="PROSITE" id="PS51872"/>
    </source>
</evidence>
<dbReference type="PANTHER" id="PTHR15493:SF1">
    <property type="entry name" value="F-BOX ONLY PROTEIN 43"/>
    <property type="match status" value="1"/>
</dbReference>
<dbReference type="InterPro" id="IPR044064">
    <property type="entry name" value="ZF_ZBR"/>
</dbReference>
<evidence type="ECO:0000256" key="3">
    <source>
        <dbReference type="ARBA" id="ARBA00022723"/>
    </source>
</evidence>
<evidence type="ECO:0000256" key="8">
    <source>
        <dbReference type="ARBA" id="ARBA00023254"/>
    </source>
</evidence>
<name>A0A9Q0Y049_9SAUR</name>
<dbReference type="PANTHER" id="PTHR15493">
    <property type="entry name" value="F-BOX ONLY PROTEIN 5 AND 43"/>
    <property type="match status" value="1"/>
</dbReference>
<keyword evidence="8" id="KW-0469">Meiosis</keyword>
<sequence>MSESHSILPNILKRSKLTSPGNNTKYCNFKDTCSPSIFHDSGYNESLKDPSFDTDAEHKGELNKRGLPDYFKHVHSNSLCTSVLSPNENKNNTICLSERKEAKVHTDYFETPRVAKKDLSLRRRLLVSKAASVGALGCSERHVSPLGQSRKKTCLSHFLSFDERISQHALNSPREKNYKPLATSTLKSEDPSSGCQKLRLLFSQQRTSTIDDSKPQGTFFPEPDCLSPIQPKSSTKTSNSFFDSALTSFNDQSICSELVRDNKTNDDKCVTPVNSVVEGFNLTIDEIYTPPTKEISNLSLLTLDSSSCSSKYNSLGFDKSEDSLSEHEGSFQELLQKCRKNKQTEWYGVHQKCNESSFSNSKRKVRKLLRSRRLSTLSERGSQSEKEDCDITLATSKCTLKTDTASINEDHELVFNEDDNKNVVPILENLSGTPALQVVHILFMQSRSKIKQNDLQKNIKGADLSALKCIVAQLIGKKMGIEKLDVLTELRDRDLKHVLAIILDILTVESLCSMWNVSKTWREIVVQDKNANRRRRLYIKQLRTTAKGSPLDAEDAATRLMMTRFALRPVQAQAKSSVLQSQPSYNESLTPLRYSQSTSKQDKYIKVAQTLFSDEALKPCPKCQCPAKYQSLKKRGLCSREDCAFDFCILCLCAFHGSQDCSSLSTKRQNKQDALPGSAKSKKNLKRL</sequence>
<evidence type="ECO:0000313" key="12">
    <source>
        <dbReference type="EMBL" id="KAJ7338005.1"/>
    </source>
</evidence>
<evidence type="ECO:0000313" key="13">
    <source>
        <dbReference type="Proteomes" id="UP001142489"/>
    </source>
</evidence>
<keyword evidence="7" id="KW-0832">Ubl conjugation</keyword>
<keyword evidence="5" id="KW-0833">Ubl conjugation pathway</keyword>
<dbReference type="Gene3D" id="1.20.1280.50">
    <property type="match status" value="1"/>
</dbReference>
<keyword evidence="13" id="KW-1185">Reference proteome</keyword>
<dbReference type="AlphaFoldDB" id="A0A9Q0Y049"/>
<feature type="domain" description="ZBR-type" evidence="11">
    <location>
        <begin position="616"/>
        <end position="664"/>
    </location>
</feature>
<dbReference type="GO" id="GO:0007088">
    <property type="term" value="P:regulation of mitotic nuclear division"/>
    <property type="evidence" value="ECO:0007669"/>
    <property type="project" value="InterPro"/>
</dbReference>
<comment type="pathway">
    <text evidence="1">Protein modification; protein ubiquitination.</text>
</comment>
<reference evidence="12" key="1">
    <citation type="journal article" date="2023" name="DNA Res.">
        <title>Chromosome-level genome assembly of Phrynocephalus forsythii using third-generation DNA sequencing and Hi-C analysis.</title>
        <authorList>
            <person name="Qi Y."/>
            <person name="Zhao W."/>
            <person name="Zhao Y."/>
            <person name="Niu C."/>
            <person name="Cao S."/>
            <person name="Zhang Y."/>
        </authorList>
    </citation>
    <scope>NUCLEOTIDE SEQUENCE</scope>
    <source>
        <tissue evidence="12">Muscle</tissue>
    </source>
</reference>
<dbReference type="GO" id="GO:0005634">
    <property type="term" value="C:nucleus"/>
    <property type="evidence" value="ECO:0007669"/>
    <property type="project" value="TreeGrafter"/>
</dbReference>
<keyword evidence="2" id="KW-0597">Phosphoprotein</keyword>
<dbReference type="EMBL" id="JAPFRF010000003">
    <property type="protein sequence ID" value="KAJ7338005.1"/>
    <property type="molecule type" value="Genomic_DNA"/>
</dbReference>
<keyword evidence="3" id="KW-0479">Metal-binding</keyword>
<protein>
    <recommendedName>
        <fullName evidence="9">F-box only protein 43</fullName>
    </recommendedName>
</protein>
<comment type="caution">
    <text evidence="12">The sequence shown here is derived from an EMBL/GenBank/DDBJ whole genome shotgun (WGS) entry which is preliminary data.</text>
</comment>
<evidence type="ECO:0000256" key="7">
    <source>
        <dbReference type="ARBA" id="ARBA00022843"/>
    </source>
</evidence>
<dbReference type="GO" id="GO:0051321">
    <property type="term" value="P:meiotic cell cycle"/>
    <property type="evidence" value="ECO:0007669"/>
    <property type="project" value="UniProtKB-KW"/>
</dbReference>
<dbReference type="FunFam" id="1.20.1280.50:FF:000046">
    <property type="entry name" value="F-box protein 43"/>
    <property type="match status" value="1"/>
</dbReference>
<evidence type="ECO:0000256" key="6">
    <source>
        <dbReference type="ARBA" id="ARBA00022833"/>
    </source>
</evidence>
<evidence type="ECO:0000256" key="5">
    <source>
        <dbReference type="ARBA" id="ARBA00022786"/>
    </source>
</evidence>
<accession>A0A9Q0Y049</accession>
<evidence type="ECO:0000256" key="1">
    <source>
        <dbReference type="ARBA" id="ARBA00004906"/>
    </source>
</evidence>
<proteinExistence type="predicted"/>
<keyword evidence="6" id="KW-0862">Zinc</keyword>
<organism evidence="12 13">
    <name type="scientific">Phrynocephalus forsythii</name>
    <dbReference type="NCBI Taxonomy" id="171643"/>
    <lineage>
        <taxon>Eukaryota</taxon>
        <taxon>Metazoa</taxon>
        <taxon>Chordata</taxon>
        <taxon>Craniata</taxon>
        <taxon>Vertebrata</taxon>
        <taxon>Euteleostomi</taxon>
        <taxon>Lepidosauria</taxon>
        <taxon>Squamata</taxon>
        <taxon>Bifurcata</taxon>
        <taxon>Unidentata</taxon>
        <taxon>Episquamata</taxon>
        <taxon>Toxicofera</taxon>
        <taxon>Iguania</taxon>
        <taxon>Acrodonta</taxon>
        <taxon>Agamidae</taxon>
        <taxon>Agaminae</taxon>
        <taxon>Phrynocephalus</taxon>
    </lineage>
</organism>
<dbReference type="OrthoDB" id="9984940at2759"/>
<evidence type="ECO:0000256" key="4">
    <source>
        <dbReference type="ARBA" id="ARBA00022771"/>
    </source>
</evidence>